<proteinExistence type="predicted"/>
<accession>A0AAE3EVN1</accession>
<organism evidence="2 3">
    <name type="scientific">Cerina litoralis</name>
    <dbReference type="NCBI Taxonomy" id="2874477"/>
    <lineage>
        <taxon>Bacteria</taxon>
        <taxon>Pseudomonadati</taxon>
        <taxon>Bacteroidota</taxon>
        <taxon>Flavobacteriia</taxon>
        <taxon>Flavobacteriales</taxon>
        <taxon>Flavobacteriaceae</taxon>
        <taxon>Cerina</taxon>
    </lineage>
</organism>
<sequence>MEKVTRPNIGTIATGKNLVAKQMQAKAGDLLPKHRADKESILFLHEGECVLKISGEDILLKTGEGYVIPPEIIHQIKAVTDFKGLHFMPIAIKIEFF</sequence>
<name>A0AAE3EVN1_9FLAO</name>
<dbReference type="RefSeq" id="WP_317902310.1">
    <property type="nucleotide sequence ID" value="NZ_JAIRBC010000013.1"/>
</dbReference>
<dbReference type="AlphaFoldDB" id="A0AAE3EVN1"/>
<feature type="domain" description="Cupin type-2" evidence="1">
    <location>
        <begin position="27"/>
        <end position="81"/>
    </location>
</feature>
<keyword evidence="3" id="KW-1185">Reference proteome</keyword>
<evidence type="ECO:0000313" key="2">
    <source>
        <dbReference type="EMBL" id="MCG2461163.1"/>
    </source>
</evidence>
<dbReference type="InterPro" id="IPR014710">
    <property type="entry name" value="RmlC-like_jellyroll"/>
</dbReference>
<dbReference type="EMBL" id="JAIRBC010000013">
    <property type="protein sequence ID" value="MCG2461163.1"/>
    <property type="molecule type" value="Genomic_DNA"/>
</dbReference>
<dbReference type="Gene3D" id="2.60.120.10">
    <property type="entry name" value="Jelly Rolls"/>
    <property type="match status" value="1"/>
</dbReference>
<dbReference type="Pfam" id="PF07883">
    <property type="entry name" value="Cupin_2"/>
    <property type="match status" value="1"/>
</dbReference>
<gene>
    <name evidence="2" type="ORF">K8352_10425</name>
</gene>
<evidence type="ECO:0000313" key="3">
    <source>
        <dbReference type="Proteomes" id="UP001200642"/>
    </source>
</evidence>
<evidence type="ECO:0000259" key="1">
    <source>
        <dbReference type="Pfam" id="PF07883"/>
    </source>
</evidence>
<protein>
    <submittedName>
        <fullName evidence="2">AraC family ligand binding domain-containing protein</fullName>
    </submittedName>
</protein>
<dbReference type="SUPFAM" id="SSF51182">
    <property type="entry name" value="RmlC-like cupins"/>
    <property type="match status" value="1"/>
</dbReference>
<comment type="caution">
    <text evidence="2">The sequence shown here is derived from an EMBL/GenBank/DDBJ whole genome shotgun (WGS) entry which is preliminary data.</text>
</comment>
<dbReference type="InterPro" id="IPR013096">
    <property type="entry name" value="Cupin_2"/>
</dbReference>
<dbReference type="InterPro" id="IPR011051">
    <property type="entry name" value="RmlC_Cupin_sf"/>
</dbReference>
<dbReference type="Proteomes" id="UP001200642">
    <property type="component" value="Unassembled WGS sequence"/>
</dbReference>
<reference evidence="2" key="1">
    <citation type="submission" date="2023-02" db="EMBL/GenBank/DDBJ databases">
        <title>Genome of Flavobacteriaceae gen. nov. sp. strain F89.</title>
        <authorList>
            <person name="Wang Y."/>
        </authorList>
    </citation>
    <scope>NUCLEOTIDE SEQUENCE</scope>
    <source>
        <strain evidence="2">F89</strain>
    </source>
</reference>